<name>A0ABW6NU03_9NOCA</name>
<dbReference type="PANTHER" id="PTHR13078:SF56">
    <property type="entry name" value="PEROXISOMAL MULTIFUNCTIONAL ENZYME TYPE 2"/>
    <property type="match status" value="1"/>
</dbReference>
<keyword evidence="5" id="KW-1185">Reference proteome</keyword>
<dbReference type="InterPro" id="IPR002539">
    <property type="entry name" value="MaoC-like_dom"/>
</dbReference>
<feature type="domain" description="MaoC-like" evidence="2">
    <location>
        <begin position="161"/>
        <end position="258"/>
    </location>
</feature>
<reference evidence="4 5" key="1">
    <citation type="submission" date="2024-10" db="EMBL/GenBank/DDBJ databases">
        <title>The Natural Products Discovery Center: Release of the First 8490 Sequenced Strains for Exploring Actinobacteria Biosynthetic Diversity.</title>
        <authorList>
            <person name="Kalkreuter E."/>
            <person name="Kautsar S.A."/>
            <person name="Yang D."/>
            <person name="Bader C.D."/>
            <person name="Teijaro C.N."/>
            <person name="Fluegel L."/>
            <person name="Davis C.M."/>
            <person name="Simpson J.R."/>
            <person name="Lauterbach L."/>
            <person name="Steele A.D."/>
            <person name="Gui C."/>
            <person name="Meng S."/>
            <person name="Li G."/>
            <person name="Viehrig K."/>
            <person name="Ye F."/>
            <person name="Su P."/>
            <person name="Kiefer A.F."/>
            <person name="Nichols A."/>
            <person name="Cepeda A.J."/>
            <person name="Yan W."/>
            <person name="Fan B."/>
            <person name="Jiang Y."/>
            <person name="Adhikari A."/>
            <person name="Zheng C.-J."/>
            <person name="Schuster L."/>
            <person name="Cowan T.M."/>
            <person name="Smanski M.J."/>
            <person name="Chevrette M.G."/>
            <person name="De Carvalho L.P.S."/>
            <person name="Shen B."/>
        </authorList>
    </citation>
    <scope>NUCLEOTIDE SEQUENCE [LARGE SCALE GENOMIC DNA]</scope>
    <source>
        <strain evidence="4 5">NPDC004550</strain>
    </source>
</reference>
<comment type="caution">
    <text evidence="4">The sequence shown here is derived from an EMBL/GenBank/DDBJ whole genome shotgun (WGS) entry which is preliminary data.</text>
</comment>
<dbReference type="Pfam" id="PF01575">
    <property type="entry name" value="MaoC_dehydratas"/>
    <property type="match status" value="1"/>
</dbReference>
<dbReference type="EMBL" id="JBIALX010000033">
    <property type="protein sequence ID" value="MFF0458604.1"/>
    <property type="molecule type" value="Genomic_DNA"/>
</dbReference>
<comment type="similarity">
    <text evidence="1">Belongs to the enoyl-CoA hydratase/isomerase family.</text>
</comment>
<sequence>MSLNLDAVGTSTTPDLVTWDSSEALLYALGVGAGQADASAELAYTTENSEGHPQRVLPTFGVILAGFRAGDEIDYGSYDPAMLVHAEQRLEVFGEIPPSGRISVSRTLEGIYDKGSGALVVTSTTGRVPGASEPLIRTRSSSFIRGEGGFGVLGPHQEWVRPDREPDERLPVQVRHDQALLYRLSGDRNPLHTDPVFAARAGFPRPILHGLCTYGIVGRLLLDKFAGSEPARFRSLECRFTAPVYPGDNLSLDIWAKSDGYQFVARRSAGKIVLDRGLFVLADIDGKGKSE</sequence>
<evidence type="ECO:0000259" key="3">
    <source>
        <dbReference type="Pfam" id="PF22622"/>
    </source>
</evidence>
<evidence type="ECO:0000313" key="4">
    <source>
        <dbReference type="EMBL" id="MFF0458604.1"/>
    </source>
</evidence>
<dbReference type="Proteomes" id="UP001601521">
    <property type="component" value="Unassembled WGS sequence"/>
</dbReference>
<feature type="domain" description="Peroxisomal multifunctional enzyme type 2-like N-terminal" evidence="3">
    <location>
        <begin position="19"/>
        <end position="146"/>
    </location>
</feature>
<dbReference type="CDD" id="cd03448">
    <property type="entry name" value="HDE_HSD"/>
    <property type="match status" value="1"/>
</dbReference>
<dbReference type="Gene3D" id="3.10.129.10">
    <property type="entry name" value="Hotdog Thioesterase"/>
    <property type="match status" value="1"/>
</dbReference>
<dbReference type="InterPro" id="IPR054357">
    <property type="entry name" value="MFE-2_N"/>
</dbReference>
<dbReference type="InterPro" id="IPR029069">
    <property type="entry name" value="HotDog_dom_sf"/>
</dbReference>
<dbReference type="SUPFAM" id="SSF54637">
    <property type="entry name" value="Thioesterase/thiol ester dehydrase-isomerase"/>
    <property type="match status" value="2"/>
</dbReference>
<evidence type="ECO:0000256" key="1">
    <source>
        <dbReference type="ARBA" id="ARBA00005254"/>
    </source>
</evidence>
<gene>
    <name evidence="4" type="ORF">ACFYTH_35110</name>
</gene>
<protein>
    <submittedName>
        <fullName evidence="4">MaoC/PaaZ C-terminal domain-containing protein</fullName>
    </submittedName>
</protein>
<dbReference type="Pfam" id="PF22622">
    <property type="entry name" value="MFE-2_hydrat-2_N"/>
    <property type="match status" value="1"/>
</dbReference>
<accession>A0ABW6NU03</accession>
<organism evidence="4 5">
    <name type="scientific">Nocardia africana</name>
    <dbReference type="NCBI Taxonomy" id="134964"/>
    <lineage>
        <taxon>Bacteria</taxon>
        <taxon>Bacillati</taxon>
        <taxon>Actinomycetota</taxon>
        <taxon>Actinomycetes</taxon>
        <taxon>Mycobacteriales</taxon>
        <taxon>Nocardiaceae</taxon>
        <taxon>Nocardia</taxon>
    </lineage>
</organism>
<proteinExistence type="inferred from homology"/>
<dbReference type="RefSeq" id="WP_387256238.1">
    <property type="nucleotide sequence ID" value="NZ_JBIALX010000033.1"/>
</dbReference>
<dbReference type="PANTHER" id="PTHR13078">
    <property type="entry name" value="PEROXISOMAL MULTIFUNCTIONAL ENZYME TYPE 2-RELATED"/>
    <property type="match status" value="1"/>
</dbReference>
<evidence type="ECO:0000259" key="2">
    <source>
        <dbReference type="Pfam" id="PF01575"/>
    </source>
</evidence>
<evidence type="ECO:0000313" key="5">
    <source>
        <dbReference type="Proteomes" id="UP001601521"/>
    </source>
</evidence>